<protein>
    <submittedName>
        <fullName evidence="1">Uncharacterized protein</fullName>
    </submittedName>
</protein>
<gene>
    <name evidence="1" type="ordered locus">Vdis_1660</name>
</gene>
<organism evidence="1 2">
    <name type="scientific">Vulcanisaeta distributa (strain DSM 14429 / JCM 11212 / NBRC 100878 / IC-017)</name>
    <dbReference type="NCBI Taxonomy" id="572478"/>
    <lineage>
        <taxon>Archaea</taxon>
        <taxon>Thermoproteota</taxon>
        <taxon>Thermoprotei</taxon>
        <taxon>Thermoproteales</taxon>
        <taxon>Thermoproteaceae</taxon>
        <taxon>Vulcanisaeta</taxon>
    </lineage>
</organism>
<dbReference type="STRING" id="572478.Vdis_1660"/>
<name>E1QU44_VULDI</name>
<dbReference type="EMBL" id="CP002100">
    <property type="protein sequence ID" value="ADN51038.1"/>
    <property type="molecule type" value="Genomic_DNA"/>
</dbReference>
<keyword evidence="2" id="KW-1185">Reference proteome</keyword>
<dbReference type="HOGENOM" id="CLU_999733_0_0_2"/>
<evidence type="ECO:0000313" key="1">
    <source>
        <dbReference type="EMBL" id="ADN51038.1"/>
    </source>
</evidence>
<reference evidence="1 2" key="1">
    <citation type="journal article" date="2010" name="Stand. Genomic Sci.">
        <title>Complete genome sequence of Vulcanisaeta distributa type strain (IC-017).</title>
        <authorList>
            <person name="Mavromatis K."/>
            <person name="Sikorski J."/>
            <person name="Pabst E."/>
            <person name="Teshima H."/>
            <person name="Lapidus A."/>
            <person name="Lucas S."/>
            <person name="Nolan M."/>
            <person name="Glavina Del Rio T."/>
            <person name="Cheng J.F."/>
            <person name="Bruce D."/>
            <person name="Goodwin L."/>
            <person name="Pitluck S."/>
            <person name="Liolios K."/>
            <person name="Ivanova N."/>
            <person name="Mikhailova N."/>
            <person name="Pati A."/>
            <person name="Chen A."/>
            <person name="Palaniappan K."/>
            <person name="Land M."/>
            <person name="Hauser L."/>
            <person name="Chang Y.J."/>
            <person name="Jeffries C.D."/>
            <person name="Rohde M."/>
            <person name="Spring S."/>
            <person name="Goker M."/>
            <person name="Wirth R."/>
            <person name="Woyke T."/>
            <person name="Bristow J."/>
            <person name="Eisen J.A."/>
            <person name="Markowitz V."/>
            <person name="Hugenholtz P."/>
            <person name="Klenk H.P."/>
            <person name="Kyrpides N.C."/>
        </authorList>
    </citation>
    <scope>NUCLEOTIDE SEQUENCE [LARGE SCALE GENOMIC DNA]</scope>
    <source>
        <strain evidence="2">DSM 14429 / JCM 11212 / NBRC 100878 / IC-017</strain>
    </source>
</reference>
<dbReference type="KEGG" id="vdi:Vdis_1660"/>
<dbReference type="AlphaFoldDB" id="E1QU44"/>
<accession>E1QU44</accession>
<reference evidence="2" key="2">
    <citation type="journal article" date="2010" name="Stand. Genomic Sci.">
        <title>Complete genome sequence of Vulcanisaeta distributa type strain (IC-017T).</title>
        <authorList>
            <person name="Mavromatis K."/>
            <person name="Sikorski J."/>
            <person name="Pabst E."/>
            <person name="Teshima H."/>
            <person name="Lapidus A."/>
            <person name="Lucas S."/>
            <person name="Nolan M."/>
            <person name="Glavina Del Rio T."/>
            <person name="Cheng J."/>
            <person name="Bruce D."/>
            <person name="Goodwin L."/>
            <person name="Pitluck S."/>
            <person name="Liolios K."/>
            <person name="Ivanova N."/>
            <person name="Mikhailova N."/>
            <person name="Pati A."/>
            <person name="Chen A."/>
            <person name="Palaniappan K."/>
            <person name="Land M."/>
            <person name="Hauser L."/>
            <person name="Chang Y."/>
            <person name="Jeffries C."/>
            <person name="Rohde M."/>
            <person name="Spring S."/>
            <person name="Goker M."/>
            <person name="Wirth R."/>
            <person name="Woyke T."/>
            <person name="Bristow J."/>
            <person name="Eisen J."/>
            <person name="Markowitz V."/>
            <person name="Hugenholtz P."/>
            <person name="Klenk H."/>
            <person name="Kyrpides N."/>
        </authorList>
    </citation>
    <scope>NUCLEOTIDE SEQUENCE [LARGE SCALE GENOMIC DNA]</scope>
    <source>
        <strain evidence="2">DSM 14429 / JCM 11212 / NBRC 100878 / IC-017</strain>
    </source>
</reference>
<dbReference type="eggNOG" id="arCOG05620">
    <property type="taxonomic scope" value="Archaea"/>
</dbReference>
<evidence type="ECO:0000313" key="2">
    <source>
        <dbReference type="Proteomes" id="UP000006681"/>
    </source>
</evidence>
<dbReference type="Proteomes" id="UP000006681">
    <property type="component" value="Chromosome"/>
</dbReference>
<sequence>MFVGSWLFEGLEVVKYVRDATPVAPPEPIVELGSVSGDVLRQLLSRLRQLISLASVVAWIKRVGLRVFIHGSAIPEPMNDFIRAALAGGADGVFVDDIVNVNSDLIDTVHVNQRVGENSVNYIVISPDMPHQHSIRAYGIIIKDAVIDRNWLLRVRDMLRSVYGNKEFLVMLDNSSLRREVIEELQDVVDGVVVMEIPSLVSLGFDDHRALNVFRCVSCYIDFETEGEMRKCPRCGNRLRPVIKRWDKFTVIEPKVLRLKASDEIKYMRLSPPKVINY</sequence>
<proteinExistence type="predicted"/>